<reference evidence="1" key="1">
    <citation type="submission" date="2019-04" db="EMBL/GenBank/DDBJ databases">
        <title>Evolution of Biomass-Degrading Anaerobic Consortia Revealed by Metagenomics.</title>
        <authorList>
            <person name="Peng X."/>
        </authorList>
    </citation>
    <scope>NUCLEOTIDE SEQUENCE</scope>
    <source>
        <strain evidence="1">SIG12</strain>
    </source>
</reference>
<dbReference type="EMBL" id="SUTE01000002">
    <property type="protein sequence ID" value="MBE6504174.1"/>
    <property type="molecule type" value="Genomic_DNA"/>
</dbReference>
<evidence type="ECO:0000313" key="1">
    <source>
        <dbReference type="EMBL" id="MBE6504174.1"/>
    </source>
</evidence>
<dbReference type="Proteomes" id="UP000762703">
    <property type="component" value="Unassembled WGS sequence"/>
</dbReference>
<comment type="caution">
    <text evidence="1">The sequence shown here is derived from an EMBL/GenBank/DDBJ whole genome shotgun (WGS) entry which is preliminary data.</text>
</comment>
<name>A0A8T3VJ54_9EURY</name>
<dbReference type="AlphaFoldDB" id="A0A8T3VJ54"/>
<sequence length="172" mass="20086">MMEEIFEVIGVEHLKTILAGLSPEDIVKPAYDNWFPTQKTGHTILDLETGEVRGLSIEHNQMPLQSMMYIELYTIKSSDYPIDTEELFSKTEYGEFLEFMEDEPSEFAPDMVSIFCEENDIDEDSRSIGILAYRFSKDDQQNYNMWESAILNKYYDKTDENHNPFKFSQSSL</sequence>
<gene>
    <name evidence="1" type="ORF">E7Z73_00320</name>
</gene>
<evidence type="ECO:0000313" key="2">
    <source>
        <dbReference type="Proteomes" id="UP000762703"/>
    </source>
</evidence>
<organism evidence="1 2">
    <name type="scientific">Methanobrevibacter millerae</name>
    <dbReference type="NCBI Taxonomy" id="230361"/>
    <lineage>
        <taxon>Archaea</taxon>
        <taxon>Methanobacteriati</taxon>
        <taxon>Methanobacteriota</taxon>
        <taxon>Methanomada group</taxon>
        <taxon>Methanobacteria</taxon>
        <taxon>Methanobacteriales</taxon>
        <taxon>Methanobacteriaceae</taxon>
        <taxon>Methanobrevibacter</taxon>
    </lineage>
</organism>
<accession>A0A8T3VJ54</accession>
<protein>
    <submittedName>
        <fullName evidence="1">Uncharacterized protein</fullName>
    </submittedName>
</protein>
<proteinExistence type="predicted"/>